<evidence type="ECO:0000259" key="3">
    <source>
        <dbReference type="PROSITE" id="PS51186"/>
    </source>
</evidence>
<accession>A0A173Y4Z8</accession>
<keyword evidence="1 4" id="KW-0808">Transferase</keyword>
<sequence>MNEKVLINNKEYTFVKDYRDDKNLRTRLNDLTDKTYGFNFKEWYEAGYWEEVYIPYSLLDGDKLIANASVSIMKMNVLGKKKNYIQIGTVMTDNEYRNKGLSRYLIEKIISEYKEKSDCIYLSANDTVLNFYPKFGFEKVNEYKYSISKIKEATNIKKRKLNIDNKEDKKILESILDNSIVNSKLYVEDNKNLIMFYCLGFLKECIYYIKEYNSVAICEYEEDVLNINGIFCDRNFDLDKVINVLMDSKTKKVNLGFTPIDTNGYEKSILTDDNNTLFILKDTENIFRENYLMFPVLSHA</sequence>
<dbReference type="Pfam" id="PF13527">
    <property type="entry name" value="Acetyltransf_9"/>
    <property type="match status" value="1"/>
</dbReference>
<feature type="domain" description="N-acetyltransferase" evidence="3">
    <location>
        <begin position="16"/>
        <end position="154"/>
    </location>
</feature>
<dbReference type="EMBL" id="CYZV01000002">
    <property type="protein sequence ID" value="CUN58015.1"/>
    <property type="molecule type" value="Genomic_DNA"/>
</dbReference>
<dbReference type="PANTHER" id="PTHR43420">
    <property type="entry name" value="ACETYLTRANSFERASE"/>
    <property type="match status" value="1"/>
</dbReference>
<proteinExistence type="predicted"/>
<evidence type="ECO:0000313" key="4">
    <source>
        <dbReference type="EMBL" id="CUN58015.1"/>
    </source>
</evidence>
<dbReference type="GO" id="GO:0016747">
    <property type="term" value="F:acyltransferase activity, transferring groups other than amino-acyl groups"/>
    <property type="evidence" value="ECO:0007669"/>
    <property type="project" value="InterPro"/>
</dbReference>
<evidence type="ECO:0000313" key="5">
    <source>
        <dbReference type="Proteomes" id="UP000095558"/>
    </source>
</evidence>
<evidence type="ECO:0000256" key="1">
    <source>
        <dbReference type="ARBA" id="ARBA00022679"/>
    </source>
</evidence>
<dbReference type="InterPro" id="IPR050680">
    <property type="entry name" value="YpeA/RimI_acetyltransf"/>
</dbReference>
<keyword evidence="2" id="KW-0012">Acyltransferase</keyword>
<dbReference type="RefSeq" id="WP_055275005.1">
    <property type="nucleotide sequence ID" value="NZ_CYYT01000006.1"/>
</dbReference>
<name>A0A173Y4Z8_9CLOT</name>
<dbReference type="PROSITE" id="PS51186">
    <property type="entry name" value="GNAT"/>
    <property type="match status" value="1"/>
</dbReference>
<dbReference type="InterPro" id="IPR000182">
    <property type="entry name" value="GNAT_dom"/>
</dbReference>
<dbReference type="Proteomes" id="UP000095558">
    <property type="component" value="Unassembled WGS sequence"/>
</dbReference>
<dbReference type="OrthoDB" id="9804948at2"/>
<dbReference type="AlphaFoldDB" id="A0A173Y4Z8"/>
<dbReference type="CDD" id="cd04301">
    <property type="entry name" value="NAT_SF"/>
    <property type="match status" value="1"/>
</dbReference>
<reference evidence="4 5" key="1">
    <citation type="submission" date="2015-09" db="EMBL/GenBank/DDBJ databases">
        <authorList>
            <consortium name="Pathogen Informatics"/>
        </authorList>
    </citation>
    <scope>NUCLEOTIDE SEQUENCE [LARGE SCALE GENOMIC DNA]</scope>
    <source>
        <strain evidence="4 5">2789STDY5834855</strain>
    </source>
</reference>
<dbReference type="PANTHER" id="PTHR43420:SF31">
    <property type="entry name" value="ACETYLTRANSFERASE"/>
    <property type="match status" value="1"/>
</dbReference>
<protein>
    <submittedName>
        <fullName evidence="4">GNAT family acetyltransferase</fullName>
    </submittedName>
</protein>
<evidence type="ECO:0000256" key="2">
    <source>
        <dbReference type="ARBA" id="ARBA00023315"/>
    </source>
</evidence>
<organism evidence="4 5">
    <name type="scientific">Clostridium disporicum</name>
    <dbReference type="NCBI Taxonomy" id="84024"/>
    <lineage>
        <taxon>Bacteria</taxon>
        <taxon>Bacillati</taxon>
        <taxon>Bacillota</taxon>
        <taxon>Clostridia</taxon>
        <taxon>Eubacteriales</taxon>
        <taxon>Clostridiaceae</taxon>
        <taxon>Clostridium</taxon>
    </lineage>
</organism>
<dbReference type="SUPFAM" id="SSF55729">
    <property type="entry name" value="Acyl-CoA N-acyltransferases (Nat)"/>
    <property type="match status" value="1"/>
</dbReference>
<dbReference type="InterPro" id="IPR016181">
    <property type="entry name" value="Acyl_CoA_acyltransferase"/>
</dbReference>
<dbReference type="Gene3D" id="3.40.630.30">
    <property type="match status" value="1"/>
</dbReference>
<gene>
    <name evidence="4" type="ORF">ERS852470_00247</name>
</gene>